<feature type="domain" description="F5/8 type C" evidence="3">
    <location>
        <begin position="181"/>
        <end position="319"/>
    </location>
</feature>
<dbReference type="EC" id="3.2.1.78" evidence="4"/>
<dbReference type="PANTHER" id="PTHR45713">
    <property type="entry name" value="FTP DOMAIN-CONTAINING PROTEIN"/>
    <property type="match status" value="1"/>
</dbReference>
<accession>A0A5P9QDU2</accession>
<keyword evidence="5" id="KW-1185">Reference proteome</keyword>
<dbReference type="GO" id="GO:0016985">
    <property type="term" value="F:mannan endo-1,4-beta-mannosidase activity"/>
    <property type="evidence" value="ECO:0007669"/>
    <property type="project" value="UniProtKB-EC"/>
</dbReference>
<dbReference type="InterPro" id="IPR000421">
    <property type="entry name" value="FA58C"/>
</dbReference>
<evidence type="ECO:0000259" key="3">
    <source>
        <dbReference type="PROSITE" id="PS50022"/>
    </source>
</evidence>
<dbReference type="PANTHER" id="PTHR45713:SF6">
    <property type="entry name" value="F5_8 TYPE C DOMAIN-CONTAINING PROTEIN"/>
    <property type="match status" value="1"/>
</dbReference>
<dbReference type="Gene3D" id="3.20.20.80">
    <property type="entry name" value="Glycosidases"/>
    <property type="match status" value="1"/>
</dbReference>
<keyword evidence="2" id="KW-0732">Signal</keyword>
<evidence type="ECO:0000256" key="1">
    <source>
        <dbReference type="SAM" id="MobiDB-lite"/>
    </source>
</evidence>
<dbReference type="InterPro" id="IPR006311">
    <property type="entry name" value="TAT_signal"/>
</dbReference>
<evidence type="ECO:0000313" key="5">
    <source>
        <dbReference type="Proteomes" id="UP000326702"/>
    </source>
</evidence>
<evidence type="ECO:0000256" key="2">
    <source>
        <dbReference type="SAM" id="SignalP"/>
    </source>
</evidence>
<keyword evidence="4" id="KW-0326">Glycosidase</keyword>
<sequence length="896" mass="94352">MSPTLTAHPRVRRRAAAALAAAALVLAGTAAIAPRAHAADPVLLSQGKTATASSFENADYYKAPYAVDGDDTTRWSSSARDGQWLQIDLGATATLARAEIRWEGAYADGYKIQISGDGATWTDAYSTTTSDGGTDTDTLSGSGRYVRVLSTHRATGYGISIYELRVYGTSGGTTDPGSGDGGSGSSGTGSLLSQGRSATASTTENADYYKPAYAVDGKADTRWSSTAADGQWLQVDLGSSAALSRVEVDWENAYADGYKIQTSADGSTWKDAYSTTTGKGGKETDALAASAEGRYVRLLSTHRATGYGISIYELRVYGTSGDDGGTTDPGDGDGGGTPGTPTDVTGPLTGASVVKVTGGNGSWQLTVNGQPYTVKGMTWGPSADQAEHYMPTFVKLGANTLRTWGTGADSKQLFDVAATYGVRVVAGFWLGPGGGPGSGGCPDYVNDASYKSSSMTDIINQVNTYKTHPAVLIWDVGNESVLGLQNCYSGDQLEAQRAAYATFVNDVAKAIHQADPNHPVTSTDAWVGAWDYYKKYSPDLDLLAVNSYGAVCDVAAYWKQGSFGKPYILTEGGPEGDWEAPKDAFGLPDQGTDQDNADGYTNSWKCLMSNTGVALGGTLFHFGIEGDYGGVWFNVIPGDNKRLSYYSVAKAFGGSAAQPGVNTPPKFTSMSIDDAATVPAGGKATIRAKVTDPDGDAITYHTSLNSIGIDKATGTQEVPFTQTSPGVFQIDAPDRPGVWKVYVWAEDGHSNVGVQTVDMRVVPPAVTGTNIALHKTATASSFDQYNGNWSPGQAVDGDLSTRWASSWDDDEWIQVDLGSVQSFHTVQLVWESAFAKGYQVQVSNDGNTWSTVRTVTDGDGGVDTLDVAGSGRYVRIHGTQRGTAYGYSLYELGIYQ</sequence>
<feature type="region of interest" description="Disordered" evidence="1">
    <location>
        <begin position="320"/>
        <end position="346"/>
    </location>
</feature>
<name>A0A5P9QDU2_9MICO</name>
<evidence type="ECO:0000313" key="4">
    <source>
        <dbReference type="EMBL" id="QFU99449.1"/>
    </source>
</evidence>
<dbReference type="GO" id="GO:0005975">
    <property type="term" value="P:carbohydrate metabolic process"/>
    <property type="evidence" value="ECO:0007669"/>
    <property type="project" value="InterPro"/>
</dbReference>
<dbReference type="InterPro" id="IPR006103">
    <property type="entry name" value="Glyco_hydro_2_cat"/>
</dbReference>
<dbReference type="InterPro" id="IPR017853">
    <property type="entry name" value="GH"/>
</dbReference>
<dbReference type="Pfam" id="PF00754">
    <property type="entry name" value="F5_F8_type_C"/>
    <property type="match status" value="3"/>
</dbReference>
<reference evidence="4 5" key="1">
    <citation type="submission" date="2019-10" db="EMBL/GenBank/DDBJ databases">
        <title>Genome sequence of Luteimicrobium xylanilyticum HY-24.</title>
        <authorList>
            <person name="Kim D.Y."/>
            <person name="Park H.-Y."/>
        </authorList>
    </citation>
    <scope>NUCLEOTIDE SEQUENCE [LARGE SCALE GENOMIC DNA]</scope>
    <source>
        <strain evidence="4 5">HY-24</strain>
    </source>
</reference>
<feature type="compositionally biased region" description="Gly residues" evidence="1">
    <location>
        <begin position="178"/>
        <end position="187"/>
    </location>
</feature>
<dbReference type="EMBL" id="CP045529">
    <property type="protein sequence ID" value="QFU99449.1"/>
    <property type="molecule type" value="Genomic_DNA"/>
</dbReference>
<dbReference type="Gene3D" id="2.60.120.260">
    <property type="entry name" value="Galactose-binding domain-like"/>
    <property type="match status" value="3"/>
</dbReference>
<dbReference type="PROSITE" id="PS50022">
    <property type="entry name" value="FA58C_3"/>
    <property type="match status" value="3"/>
</dbReference>
<dbReference type="Proteomes" id="UP000326702">
    <property type="component" value="Chromosome"/>
</dbReference>
<feature type="region of interest" description="Disordered" evidence="1">
    <location>
        <begin position="172"/>
        <end position="197"/>
    </location>
</feature>
<keyword evidence="4" id="KW-0378">Hydrolase</keyword>
<dbReference type="Pfam" id="PF02836">
    <property type="entry name" value="Glyco_hydro_2_C"/>
    <property type="match status" value="1"/>
</dbReference>
<feature type="domain" description="F5/8 type C" evidence="3">
    <location>
        <begin position="31"/>
        <end position="169"/>
    </location>
</feature>
<feature type="signal peptide" evidence="2">
    <location>
        <begin position="1"/>
        <end position="38"/>
    </location>
</feature>
<feature type="domain" description="F5/8 type C" evidence="3">
    <location>
        <begin position="761"/>
        <end position="896"/>
    </location>
</feature>
<gene>
    <name evidence="4" type="ORF">KDY119_02980</name>
</gene>
<dbReference type="InterPro" id="IPR051941">
    <property type="entry name" value="BG_Antigen-Binding_Lectin"/>
</dbReference>
<proteinExistence type="predicted"/>
<dbReference type="SUPFAM" id="SSF51445">
    <property type="entry name" value="(Trans)glycosidases"/>
    <property type="match status" value="1"/>
</dbReference>
<feature type="chain" id="PRO_5024938910" evidence="2">
    <location>
        <begin position="39"/>
        <end position="896"/>
    </location>
</feature>
<dbReference type="KEGG" id="lxl:KDY119_02980"/>
<dbReference type="OrthoDB" id="2479530at2"/>
<protein>
    <submittedName>
        <fullName evidence="4">Mannan endo-1,4-beta-mannosidase</fullName>
        <ecNumber evidence="4">3.2.1.78</ecNumber>
    </submittedName>
</protein>
<dbReference type="SUPFAM" id="SSF49785">
    <property type="entry name" value="Galactose-binding domain-like"/>
    <property type="match status" value="3"/>
</dbReference>
<dbReference type="InterPro" id="IPR008979">
    <property type="entry name" value="Galactose-bd-like_sf"/>
</dbReference>
<dbReference type="RefSeq" id="WP_083890641.1">
    <property type="nucleotide sequence ID" value="NZ_BAABIH010000008.1"/>
</dbReference>
<dbReference type="PROSITE" id="PS51318">
    <property type="entry name" value="TAT"/>
    <property type="match status" value="1"/>
</dbReference>
<organism evidence="4 5">
    <name type="scientific">Luteimicrobium xylanilyticum</name>
    <dbReference type="NCBI Taxonomy" id="1133546"/>
    <lineage>
        <taxon>Bacteria</taxon>
        <taxon>Bacillati</taxon>
        <taxon>Actinomycetota</taxon>
        <taxon>Actinomycetes</taxon>
        <taxon>Micrococcales</taxon>
        <taxon>Luteimicrobium</taxon>
    </lineage>
</organism>
<dbReference type="AlphaFoldDB" id="A0A5P9QDU2"/>